<dbReference type="OrthoDB" id="3762483at2"/>
<name>A0A4Q2S0T3_9ACTN</name>
<evidence type="ECO:0000256" key="2">
    <source>
        <dbReference type="SAM" id="SignalP"/>
    </source>
</evidence>
<keyword evidence="4" id="KW-1185">Reference proteome</keyword>
<feature type="compositionally biased region" description="Polar residues" evidence="1">
    <location>
        <begin position="46"/>
        <end position="67"/>
    </location>
</feature>
<organism evidence="3 4">
    <name type="scientific">Nocardioides oleivorans</name>
    <dbReference type="NCBI Taxonomy" id="273676"/>
    <lineage>
        <taxon>Bacteria</taxon>
        <taxon>Bacillati</taxon>
        <taxon>Actinomycetota</taxon>
        <taxon>Actinomycetes</taxon>
        <taxon>Propionibacteriales</taxon>
        <taxon>Nocardioidaceae</taxon>
        <taxon>Nocardioides</taxon>
    </lineage>
</organism>
<dbReference type="RefSeq" id="WP_129400412.1">
    <property type="nucleotide sequence ID" value="NZ_SDWT01000001.1"/>
</dbReference>
<dbReference type="Proteomes" id="UP000294071">
    <property type="component" value="Unassembled WGS sequence"/>
</dbReference>
<comment type="caution">
    <text evidence="3">The sequence shown here is derived from an EMBL/GenBank/DDBJ whole genome shotgun (WGS) entry which is preliminary data.</text>
</comment>
<accession>A0A4Q2S0T3</accession>
<feature type="signal peptide" evidence="2">
    <location>
        <begin position="1"/>
        <end position="28"/>
    </location>
</feature>
<evidence type="ECO:0000313" key="3">
    <source>
        <dbReference type="EMBL" id="RYB95068.1"/>
    </source>
</evidence>
<dbReference type="AlphaFoldDB" id="A0A4Q2S0T3"/>
<sequence>MRRHVSITSTIGLVAALVAAVTAAPATAADEEPRVAPRSFEMRAPASSSYRTGEASQLLSGSATFSPANRMPGMPTSTQPQHQFSMPAGSLTVNVSYGYHWQTDALTYNYSLDTEMLGPDPSGTTRTMLGFGAARNGTCQLEEETYAWVYSTIPDVLLYDNKDTPDLASAAGWDCAVLLVDAGPGTTPYDVFIAPFDKEVAVPQLSVQAPKRDRLVKKVWTRIPVKVANAAPEGVDARDVVVTGTGKGVKVRPFEVGTLEGLDDTEGYVWARLTRPKATLSLVVSEKGEALGRSSVKLRTRPAPAPPRAGSWSASGVDFTVRGGKVRGFSIQTQTRCGGYPDLPTTTTNTYSFVTTAIPRNNELVGTERKEGGDAAYSAYLEIEFVSPTKAVGKFSYYGPARCVAVDGFSAKRKR</sequence>
<proteinExistence type="predicted"/>
<keyword evidence="2" id="KW-0732">Signal</keyword>
<evidence type="ECO:0000313" key="4">
    <source>
        <dbReference type="Proteomes" id="UP000294071"/>
    </source>
</evidence>
<feature type="region of interest" description="Disordered" evidence="1">
    <location>
        <begin position="26"/>
        <end position="84"/>
    </location>
</feature>
<reference evidence="3 4" key="1">
    <citation type="submission" date="2019-01" db="EMBL/GenBank/DDBJ databases">
        <title>Novel species of Nocardioides.</title>
        <authorList>
            <person name="Liu Q."/>
            <person name="Xin Y.-H."/>
        </authorList>
    </citation>
    <scope>NUCLEOTIDE SEQUENCE [LARGE SCALE GENOMIC DNA]</scope>
    <source>
        <strain evidence="3 4">CGMCC 4.6882</strain>
    </source>
</reference>
<feature type="chain" id="PRO_5020564332" evidence="2">
    <location>
        <begin position="29"/>
        <end position="415"/>
    </location>
</feature>
<feature type="compositionally biased region" description="Polar residues" evidence="1">
    <location>
        <begin position="75"/>
        <end position="84"/>
    </location>
</feature>
<evidence type="ECO:0000256" key="1">
    <source>
        <dbReference type="SAM" id="MobiDB-lite"/>
    </source>
</evidence>
<protein>
    <submittedName>
        <fullName evidence="3">Uncharacterized protein</fullName>
    </submittedName>
</protein>
<dbReference type="EMBL" id="SDWT01000001">
    <property type="protein sequence ID" value="RYB95068.1"/>
    <property type="molecule type" value="Genomic_DNA"/>
</dbReference>
<gene>
    <name evidence="3" type="ORF">EUA93_12375</name>
</gene>